<keyword evidence="2" id="KW-0472">Membrane</keyword>
<gene>
    <name evidence="3" type="ORF">FE773_02765</name>
</gene>
<protein>
    <recommendedName>
        <fullName evidence="5">DUF2628 domain-containing protein</fullName>
    </recommendedName>
</protein>
<feature type="coiled-coil region" evidence="1">
    <location>
        <begin position="95"/>
        <end position="122"/>
    </location>
</feature>
<keyword evidence="4" id="KW-1185">Reference proteome</keyword>
<organism evidence="3 4">
    <name type="scientific">Caminibacter mediatlanticus TB-2</name>
    <dbReference type="NCBI Taxonomy" id="391592"/>
    <lineage>
        <taxon>Bacteria</taxon>
        <taxon>Pseudomonadati</taxon>
        <taxon>Campylobacterota</taxon>
        <taxon>Epsilonproteobacteria</taxon>
        <taxon>Nautiliales</taxon>
        <taxon>Nautiliaceae</taxon>
        <taxon>Caminibacter</taxon>
    </lineage>
</organism>
<name>A0ABX5V7D1_9BACT</name>
<feature type="transmembrane region" description="Helical" evidence="2">
    <location>
        <begin position="128"/>
        <end position="154"/>
    </location>
</feature>
<evidence type="ECO:0008006" key="5">
    <source>
        <dbReference type="Google" id="ProtNLM"/>
    </source>
</evidence>
<accession>A0ABX5V7D1</accession>
<feature type="transmembrane region" description="Helical" evidence="2">
    <location>
        <begin position="61"/>
        <end position="85"/>
    </location>
</feature>
<dbReference type="EMBL" id="CP040463">
    <property type="protein sequence ID" value="QCT94133.1"/>
    <property type="molecule type" value="Genomic_DNA"/>
</dbReference>
<evidence type="ECO:0000256" key="1">
    <source>
        <dbReference type="SAM" id="Coils"/>
    </source>
</evidence>
<keyword evidence="2" id="KW-0812">Transmembrane</keyword>
<feature type="transmembrane region" description="Helical" evidence="2">
    <location>
        <begin position="37"/>
        <end position="54"/>
    </location>
</feature>
<proteinExistence type="predicted"/>
<evidence type="ECO:0000313" key="4">
    <source>
        <dbReference type="Proteomes" id="UP000306825"/>
    </source>
</evidence>
<keyword evidence="1" id="KW-0175">Coiled coil</keyword>
<evidence type="ECO:0000256" key="2">
    <source>
        <dbReference type="SAM" id="Phobius"/>
    </source>
</evidence>
<dbReference type="RefSeq" id="WP_138323022.1">
    <property type="nucleotide sequence ID" value="NZ_CP040463.1"/>
</dbReference>
<dbReference type="Proteomes" id="UP000306825">
    <property type="component" value="Chromosome"/>
</dbReference>
<evidence type="ECO:0000313" key="3">
    <source>
        <dbReference type="EMBL" id="QCT94133.1"/>
    </source>
</evidence>
<reference evidence="3 4" key="1">
    <citation type="submission" date="2019-05" db="EMBL/GenBank/DDBJ databases">
        <title>A comparative analysis of the Nautiliaceae.</title>
        <authorList>
            <person name="Grosche A."/>
            <person name="Smedile F."/>
            <person name="Vetriani C."/>
        </authorList>
    </citation>
    <scope>NUCLEOTIDE SEQUENCE [LARGE SCALE GENOMIC DNA]</scope>
    <source>
        <strain evidence="3 4">TB-2</strain>
    </source>
</reference>
<sequence length="156" mass="18977">MNYEERMIEAFVQNPKKFEYYKEAFNKFNVNGIERVAWNWSWWGFFGNFWFLLYRKSYLGALISFIGNILFSFLPIIGPLIWYILNGGYDVYFIYKKYKKLKKEIEDNIEDEEKRIETMYILAKPNKWVIYLVVILSLITLFFIILAVISNAYYER</sequence>
<keyword evidence="2" id="KW-1133">Transmembrane helix</keyword>